<comment type="caution">
    <text evidence="2">The sequence shown here is derived from an EMBL/GenBank/DDBJ whole genome shotgun (WGS) entry which is preliminary data.</text>
</comment>
<gene>
    <name evidence="2" type="ORF">E2I00_004781</name>
</gene>
<feature type="compositionally biased region" description="Low complexity" evidence="1">
    <location>
        <begin position="163"/>
        <end position="172"/>
    </location>
</feature>
<proteinExistence type="predicted"/>
<feature type="compositionally biased region" description="Basic and acidic residues" evidence="1">
    <location>
        <begin position="1"/>
        <end position="10"/>
    </location>
</feature>
<evidence type="ECO:0000256" key="1">
    <source>
        <dbReference type="SAM" id="MobiDB-lite"/>
    </source>
</evidence>
<accession>A0A6A1QFX4</accession>
<feature type="non-terminal residue" evidence="2">
    <location>
        <position position="1"/>
    </location>
</feature>
<dbReference type="EMBL" id="SGJD01000367">
    <property type="protein sequence ID" value="KAB0405439.1"/>
    <property type="molecule type" value="Genomic_DNA"/>
</dbReference>
<evidence type="ECO:0000313" key="3">
    <source>
        <dbReference type="Proteomes" id="UP000437017"/>
    </source>
</evidence>
<dbReference type="Proteomes" id="UP000437017">
    <property type="component" value="Unassembled WGS sequence"/>
</dbReference>
<evidence type="ECO:0000313" key="2">
    <source>
        <dbReference type="EMBL" id="KAB0405439.1"/>
    </source>
</evidence>
<dbReference type="AlphaFoldDB" id="A0A6A1QFX4"/>
<protein>
    <submittedName>
        <fullName evidence="2">Uncharacterized protein</fullName>
    </submittedName>
</protein>
<dbReference type="OrthoDB" id="10470457at2759"/>
<feature type="region of interest" description="Disordered" evidence="1">
    <location>
        <begin position="134"/>
        <end position="204"/>
    </location>
</feature>
<feature type="region of interest" description="Disordered" evidence="1">
    <location>
        <begin position="212"/>
        <end position="231"/>
    </location>
</feature>
<keyword evidence="3" id="KW-1185">Reference proteome</keyword>
<feature type="region of interest" description="Disordered" evidence="1">
    <location>
        <begin position="1"/>
        <end position="100"/>
    </location>
</feature>
<sequence length="231" mass="24811">GRGLDEEGLPKHPLFYSSPLPVPGRTLPSFGLQARTEPGLGRRRPLVSGSIEGRRCPGLPGRGTRAKRREVRGVASCRVSGAPRAGGARSLPTKQPGQRNSWSLFAARRAPGRSVSPRLRAGGALFSLQASWTEREPGAERKMRRPWLGERGSGGGGEEESLSRGSRPSGFRRGQESRRVWTGRGVGHARDASPAGSLRPLWDSREELREVPGAGFGELARSPGSRSLRGV</sequence>
<reference evidence="2 3" key="1">
    <citation type="journal article" date="2019" name="PLoS ONE">
        <title>Genomic analyses reveal an absence of contemporary introgressive admixture between fin whales and blue whales, despite known hybrids.</title>
        <authorList>
            <person name="Westbury M.V."/>
            <person name="Petersen B."/>
            <person name="Lorenzen E.D."/>
        </authorList>
    </citation>
    <scope>NUCLEOTIDE SEQUENCE [LARGE SCALE GENOMIC DNA]</scope>
    <source>
        <strain evidence="2">FinWhale-01</strain>
    </source>
</reference>
<name>A0A6A1QFX4_BALPH</name>
<organism evidence="2 3">
    <name type="scientific">Balaenoptera physalus</name>
    <name type="common">Fin whale</name>
    <name type="synonym">Balaena physalus</name>
    <dbReference type="NCBI Taxonomy" id="9770"/>
    <lineage>
        <taxon>Eukaryota</taxon>
        <taxon>Metazoa</taxon>
        <taxon>Chordata</taxon>
        <taxon>Craniata</taxon>
        <taxon>Vertebrata</taxon>
        <taxon>Euteleostomi</taxon>
        <taxon>Mammalia</taxon>
        <taxon>Eutheria</taxon>
        <taxon>Laurasiatheria</taxon>
        <taxon>Artiodactyla</taxon>
        <taxon>Whippomorpha</taxon>
        <taxon>Cetacea</taxon>
        <taxon>Mysticeti</taxon>
        <taxon>Balaenopteridae</taxon>
        <taxon>Balaenoptera</taxon>
    </lineage>
</organism>